<sequence length="139" mass="15222">MVVQNLFEAVRKSFSMASPNSTHARVFASAMAVAAGTYLLPQESYRPRVRATTGTDHLAAKALVSCFNNGGTEHGLNVMDSMSPASPGTWSKLSRRRELKLLLTGDSARRFQQALTTRLGLPGLSGILPHHRSQRTTRW</sequence>
<evidence type="ECO:0000313" key="2">
    <source>
        <dbReference type="Proteomes" id="UP000324091"/>
    </source>
</evidence>
<reference evidence="1 2" key="1">
    <citation type="submission" date="2019-04" db="EMBL/GenBank/DDBJ databases">
        <title>Chromosome genome assembly for Takifugu flavidus.</title>
        <authorList>
            <person name="Xiao S."/>
        </authorList>
    </citation>
    <scope>NUCLEOTIDE SEQUENCE [LARGE SCALE GENOMIC DNA]</scope>
    <source>
        <strain evidence="1">HTHZ2018</strain>
        <tissue evidence="1">Muscle</tissue>
    </source>
</reference>
<protein>
    <submittedName>
        <fullName evidence="1">Uncharacterized protein</fullName>
    </submittedName>
</protein>
<name>A0A5C6NLG4_9TELE</name>
<dbReference type="EMBL" id="RHFK02000013">
    <property type="protein sequence ID" value="TWW66950.1"/>
    <property type="molecule type" value="Genomic_DNA"/>
</dbReference>
<dbReference type="AlphaFoldDB" id="A0A5C6NLG4"/>
<comment type="caution">
    <text evidence="1">The sequence shown here is derived from an EMBL/GenBank/DDBJ whole genome shotgun (WGS) entry which is preliminary data.</text>
</comment>
<organism evidence="1 2">
    <name type="scientific">Takifugu flavidus</name>
    <name type="common">sansaifugu</name>
    <dbReference type="NCBI Taxonomy" id="433684"/>
    <lineage>
        <taxon>Eukaryota</taxon>
        <taxon>Metazoa</taxon>
        <taxon>Chordata</taxon>
        <taxon>Craniata</taxon>
        <taxon>Vertebrata</taxon>
        <taxon>Euteleostomi</taxon>
        <taxon>Actinopterygii</taxon>
        <taxon>Neopterygii</taxon>
        <taxon>Teleostei</taxon>
        <taxon>Neoteleostei</taxon>
        <taxon>Acanthomorphata</taxon>
        <taxon>Eupercaria</taxon>
        <taxon>Tetraodontiformes</taxon>
        <taxon>Tetradontoidea</taxon>
        <taxon>Tetraodontidae</taxon>
        <taxon>Takifugu</taxon>
    </lineage>
</organism>
<proteinExistence type="predicted"/>
<evidence type="ECO:0000313" key="1">
    <source>
        <dbReference type="EMBL" id="TWW66950.1"/>
    </source>
</evidence>
<gene>
    <name evidence="1" type="ORF">D4764_20G0009820</name>
</gene>
<dbReference type="Proteomes" id="UP000324091">
    <property type="component" value="Chromosome 20"/>
</dbReference>
<accession>A0A5C6NLG4</accession>
<keyword evidence="2" id="KW-1185">Reference proteome</keyword>